<evidence type="ECO:0000313" key="2">
    <source>
        <dbReference type="Proteomes" id="UP000244005"/>
    </source>
</evidence>
<dbReference type="EMBL" id="KZ772676">
    <property type="protein sequence ID" value="PTQ48926.1"/>
    <property type="molecule type" value="Genomic_DNA"/>
</dbReference>
<organism evidence="1 2">
    <name type="scientific">Marchantia polymorpha</name>
    <name type="common">Common liverwort</name>
    <name type="synonym">Marchantia aquatica</name>
    <dbReference type="NCBI Taxonomy" id="3197"/>
    <lineage>
        <taxon>Eukaryota</taxon>
        <taxon>Viridiplantae</taxon>
        <taxon>Streptophyta</taxon>
        <taxon>Embryophyta</taxon>
        <taxon>Marchantiophyta</taxon>
        <taxon>Marchantiopsida</taxon>
        <taxon>Marchantiidae</taxon>
        <taxon>Marchantiales</taxon>
        <taxon>Marchantiaceae</taxon>
        <taxon>Marchantia</taxon>
    </lineage>
</organism>
<proteinExistence type="predicted"/>
<dbReference type="Gramene" id="Mp3g14890.1">
    <property type="protein sequence ID" value="Mp3g14890.1.cds"/>
    <property type="gene ID" value="Mp3g14890"/>
</dbReference>
<name>A0A2R6XSA4_MARPO</name>
<keyword evidence="2" id="KW-1185">Reference proteome</keyword>
<sequence>MTECRSASDQDEGGISLCNGAYYRYKYYSITQTGVKFHLCSFPVRRNPRHVKLIQGAESLNIWIATFHLALVRKRV</sequence>
<dbReference type="Proteomes" id="UP000244005">
    <property type="component" value="Unassembled WGS sequence"/>
</dbReference>
<reference evidence="2" key="1">
    <citation type="journal article" date="2017" name="Cell">
        <title>Insights into land plant evolution garnered from the Marchantia polymorpha genome.</title>
        <authorList>
            <person name="Bowman J.L."/>
            <person name="Kohchi T."/>
            <person name="Yamato K.T."/>
            <person name="Jenkins J."/>
            <person name="Shu S."/>
            <person name="Ishizaki K."/>
            <person name="Yamaoka S."/>
            <person name="Nishihama R."/>
            <person name="Nakamura Y."/>
            <person name="Berger F."/>
            <person name="Adam C."/>
            <person name="Aki S.S."/>
            <person name="Althoff F."/>
            <person name="Araki T."/>
            <person name="Arteaga-Vazquez M.A."/>
            <person name="Balasubrmanian S."/>
            <person name="Barry K."/>
            <person name="Bauer D."/>
            <person name="Boehm C.R."/>
            <person name="Briginshaw L."/>
            <person name="Caballero-Perez J."/>
            <person name="Catarino B."/>
            <person name="Chen F."/>
            <person name="Chiyoda S."/>
            <person name="Chovatia M."/>
            <person name="Davies K.M."/>
            <person name="Delmans M."/>
            <person name="Demura T."/>
            <person name="Dierschke T."/>
            <person name="Dolan L."/>
            <person name="Dorantes-Acosta A.E."/>
            <person name="Eklund D.M."/>
            <person name="Florent S.N."/>
            <person name="Flores-Sandoval E."/>
            <person name="Fujiyama A."/>
            <person name="Fukuzawa H."/>
            <person name="Galik B."/>
            <person name="Grimanelli D."/>
            <person name="Grimwood J."/>
            <person name="Grossniklaus U."/>
            <person name="Hamada T."/>
            <person name="Haseloff J."/>
            <person name="Hetherington A.J."/>
            <person name="Higo A."/>
            <person name="Hirakawa Y."/>
            <person name="Hundley H.N."/>
            <person name="Ikeda Y."/>
            <person name="Inoue K."/>
            <person name="Inoue S.I."/>
            <person name="Ishida S."/>
            <person name="Jia Q."/>
            <person name="Kakita M."/>
            <person name="Kanazawa T."/>
            <person name="Kawai Y."/>
            <person name="Kawashima T."/>
            <person name="Kennedy M."/>
            <person name="Kinose K."/>
            <person name="Kinoshita T."/>
            <person name="Kohara Y."/>
            <person name="Koide E."/>
            <person name="Komatsu K."/>
            <person name="Kopischke S."/>
            <person name="Kubo M."/>
            <person name="Kyozuka J."/>
            <person name="Lagercrantz U."/>
            <person name="Lin S.S."/>
            <person name="Lindquist E."/>
            <person name="Lipzen A.M."/>
            <person name="Lu C.W."/>
            <person name="De Luna E."/>
            <person name="Martienssen R.A."/>
            <person name="Minamino N."/>
            <person name="Mizutani M."/>
            <person name="Mizutani M."/>
            <person name="Mochizuki N."/>
            <person name="Monte I."/>
            <person name="Mosher R."/>
            <person name="Nagasaki H."/>
            <person name="Nakagami H."/>
            <person name="Naramoto S."/>
            <person name="Nishitani K."/>
            <person name="Ohtani M."/>
            <person name="Okamoto T."/>
            <person name="Okumura M."/>
            <person name="Phillips J."/>
            <person name="Pollak B."/>
            <person name="Reinders A."/>
            <person name="Rovekamp M."/>
            <person name="Sano R."/>
            <person name="Sawa S."/>
            <person name="Schmid M.W."/>
            <person name="Shirakawa M."/>
            <person name="Solano R."/>
            <person name="Spunde A."/>
            <person name="Suetsugu N."/>
            <person name="Sugano S."/>
            <person name="Sugiyama A."/>
            <person name="Sun R."/>
            <person name="Suzuki Y."/>
            <person name="Takenaka M."/>
            <person name="Takezawa D."/>
            <person name="Tomogane H."/>
            <person name="Tsuzuki M."/>
            <person name="Ueda T."/>
            <person name="Umeda M."/>
            <person name="Ward J.M."/>
            <person name="Watanabe Y."/>
            <person name="Yazaki K."/>
            <person name="Yokoyama R."/>
            <person name="Yoshitake Y."/>
            <person name="Yotsui I."/>
            <person name="Zachgo S."/>
            <person name="Schmutz J."/>
        </authorList>
    </citation>
    <scope>NUCLEOTIDE SEQUENCE [LARGE SCALE GENOMIC DNA]</scope>
    <source>
        <strain evidence="2">Tak-1</strain>
    </source>
</reference>
<gene>
    <name evidence="1" type="ORF">MARPO_0004s0183</name>
</gene>
<accession>A0A2R6XSA4</accession>
<protein>
    <submittedName>
        <fullName evidence="1">Uncharacterized protein</fullName>
    </submittedName>
</protein>
<dbReference type="AlphaFoldDB" id="A0A2R6XSA4"/>
<evidence type="ECO:0000313" key="1">
    <source>
        <dbReference type="EMBL" id="PTQ48926.1"/>
    </source>
</evidence>